<accession>A0A9P4XZP6</accession>
<proteinExistence type="inferred from homology"/>
<dbReference type="OrthoDB" id="408631at2759"/>
<dbReference type="InterPro" id="IPR050309">
    <property type="entry name" value="Type-B_Carboxylest/Lipase"/>
</dbReference>
<dbReference type="InterPro" id="IPR029058">
    <property type="entry name" value="AB_hydrolase_fold"/>
</dbReference>
<evidence type="ECO:0000259" key="4">
    <source>
        <dbReference type="Pfam" id="PF00135"/>
    </source>
</evidence>
<keyword evidence="2 3" id="KW-0378">Hydrolase</keyword>
<organism evidence="5 6">
    <name type="scientific">Cryphonectria parasitica (strain ATCC 38755 / EP155)</name>
    <dbReference type="NCBI Taxonomy" id="660469"/>
    <lineage>
        <taxon>Eukaryota</taxon>
        <taxon>Fungi</taxon>
        <taxon>Dikarya</taxon>
        <taxon>Ascomycota</taxon>
        <taxon>Pezizomycotina</taxon>
        <taxon>Sordariomycetes</taxon>
        <taxon>Sordariomycetidae</taxon>
        <taxon>Diaporthales</taxon>
        <taxon>Cryphonectriaceae</taxon>
        <taxon>Cryphonectria-Endothia species complex</taxon>
        <taxon>Cryphonectria</taxon>
    </lineage>
</organism>
<dbReference type="PROSITE" id="PS00122">
    <property type="entry name" value="CARBOXYLESTERASE_B_1"/>
    <property type="match status" value="1"/>
</dbReference>
<dbReference type="InterPro" id="IPR019826">
    <property type="entry name" value="Carboxylesterase_B_AS"/>
</dbReference>
<dbReference type="GeneID" id="63838760"/>
<evidence type="ECO:0000313" key="6">
    <source>
        <dbReference type="Proteomes" id="UP000803844"/>
    </source>
</evidence>
<evidence type="ECO:0000256" key="2">
    <source>
        <dbReference type="ARBA" id="ARBA00022801"/>
    </source>
</evidence>
<dbReference type="Proteomes" id="UP000803844">
    <property type="component" value="Unassembled WGS sequence"/>
</dbReference>
<evidence type="ECO:0000256" key="3">
    <source>
        <dbReference type="RuleBase" id="RU361235"/>
    </source>
</evidence>
<evidence type="ECO:0000256" key="1">
    <source>
        <dbReference type="ARBA" id="ARBA00005964"/>
    </source>
</evidence>
<protein>
    <recommendedName>
        <fullName evidence="3">Carboxylic ester hydrolase</fullName>
        <ecNumber evidence="3">3.1.1.-</ecNumber>
    </recommendedName>
</protein>
<dbReference type="Pfam" id="PF00135">
    <property type="entry name" value="COesterase"/>
    <property type="match status" value="1"/>
</dbReference>
<comment type="caution">
    <text evidence="5">The sequence shown here is derived from an EMBL/GenBank/DDBJ whole genome shotgun (WGS) entry which is preliminary data.</text>
</comment>
<keyword evidence="6" id="KW-1185">Reference proteome</keyword>
<dbReference type="PANTHER" id="PTHR11559">
    <property type="entry name" value="CARBOXYLESTERASE"/>
    <property type="match status" value="1"/>
</dbReference>
<gene>
    <name evidence="5" type="ORF">M406DRAFT_341153</name>
</gene>
<evidence type="ECO:0000313" key="5">
    <source>
        <dbReference type="EMBL" id="KAF3763722.1"/>
    </source>
</evidence>
<sequence length="492" mass="52744">MVWIHGGGYGTGQGNTEFWELLSTNDNGFILVLIQYRLGAFGWLSSEDLVKSGGIPNAGLHDMRFSLQWVQSHISKFGGDPDRVTISGESAGAGAVMLLAMTNGGGEGTSLFSNAITASPYLPTQWDYNGLEPTQAYKRFAAGAGCADSLKNHSALDCLVAADTITLQNTSAHVSGGYKYGQWVFVPVTDTDLLTERPSTQLNAGRVNGLRMLTSNNADEGQGFVPQNITSATNFEEFVTGLFPLMSSTDIDRLLEAYSIAPVIQGPLFSTLGDTGPTSLNQSEFATGQQQRANNLYAETTFVCPSYWLANAYSKSASGVHGSNSTKGAWKYQFSVPPSEHGADLDAYQAFNRETLGKGTMTAAARQAVQLAWGRFIIHDDPTLPEDIIRSLTTSANGTSTGENISAISSANWSRWSVDVSSGGNHMLNVNMTGGVPEVISWTPVDGTTINVTQMVNPGLEARFRMVNANSWEGGRGERCRLWQSLGAVVPE</sequence>
<dbReference type="InterPro" id="IPR002018">
    <property type="entry name" value="CarbesteraseB"/>
</dbReference>
<dbReference type="EC" id="3.1.1.-" evidence="3"/>
<dbReference type="Gene3D" id="3.40.50.1820">
    <property type="entry name" value="alpha/beta hydrolase"/>
    <property type="match status" value="1"/>
</dbReference>
<dbReference type="EMBL" id="MU032349">
    <property type="protein sequence ID" value="KAF3763722.1"/>
    <property type="molecule type" value="Genomic_DNA"/>
</dbReference>
<dbReference type="AlphaFoldDB" id="A0A9P4XZP6"/>
<name>A0A9P4XZP6_CRYP1</name>
<reference evidence="5" key="1">
    <citation type="journal article" date="2020" name="Phytopathology">
        <title>Genome sequence of the chestnut blight fungus Cryphonectria parasitica EP155: A fundamental resource for an archetypical invasive plant pathogen.</title>
        <authorList>
            <person name="Crouch J.A."/>
            <person name="Dawe A."/>
            <person name="Aerts A."/>
            <person name="Barry K."/>
            <person name="Churchill A.C.L."/>
            <person name="Grimwood J."/>
            <person name="Hillman B."/>
            <person name="Milgroom M.G."/>
            <person name="Pangilinan J."/>
            <person name="Smith M."/>
            <person name="Salamov A."/>
            <person name="Schmutz J."/>
            <person name="Yadav J."/>
            <person name="Grigoriev I.V."/>
            <person name="Nuss D."/>
        </authorList>
    </citation>
    <scope>NUCLEOTIDE SEQUENCE</scope>
    <source>
        <strain evidence="5">EP155</strain>
    </source>
</reference>
<dbReference type="RefSeq" id="XP_040774683.1">
    <property type="nucleotide sequence ID" value="XM_040921631.1"/>
</dbReference>
<dbReference type="SUPFAM" id="SSF53474">
    <property type="entry name" value="alpha/beta-Hydrolases"/>
    <property type="match status" value="1"/>
</dbReference>
<feature type="domain" description="Carboxylesterase type B" evidence="4">
    <location>
        <begin position="1"/>
        <end position="341"/>
    </location>
</feature>
<dbReference type="GO" id="GO:0016787">
    <property type="term" value="F:hydrolase activity"/>
    <property type="evidence" value="ECO:0007669"/>
    <property type="project" value="UniProtKB-KW"/>
</dbReference>
<comment type="similarity">
    <text evidence="1 3">Belongs to the type-B carboxylesterase/lipase family.</text>
</comment>